<keyword evidence="4" id="KW-1185">Reference proteome</keyword>
<dbReference type="EMBL" id="JAHTGR010000008">
    <property type="protein sequence ID" value="MBV6322512.1"/>
    <property type="molecule type" value="Genomic_DNA"/>
</dbReference>
<evidence type="ECO:0000313" key="4">
    <source>
        <dbReference type="Proteomes" id="UP001162889"/>
    </source>
</evidence>
<reference evidence="1" key="1">
    <citation type="submission" date="2021-07" db="EMBL/GenBank/DDBJ databases">
        <title>Characterization of violacein-producing bacteria and related species.</title>
        <authorList>
            <person name="Wilson H.S."/>
            <person name="De Leon M.E."/>
        </authorList>
    </citation>
    <scope>NUCLEOTIDE SEQUENCE</scope>
    <source>
        <strain evidence="1">HSC-15S17</strain>
    </source>
</reference>
<evidence type="ECO:0000313" key="1">
    <source>
        <dbReference type="EMBL" id="MBV6322512.1"/>
    </source>
</evidence>
<name>A0AA41L5R8_9BURK</name>
<organism evidence="1 3">
    <name type="scientific">Duganella violaceipulchra</name>
    <dbReference type="NCBI Taxonomy" id="2849652"/>
    <lineage>
        <taxon>Bacteria</taxon>
        <taxon>Pseudomonadati</taxon>
        <taxon>Pseudomonadota</taxon>
        <taxon>Betaproteobacteria</taxon>
        <taxon>Burkholderiales</taxon>
        <taxon>Oxalobacteraceae</taxon>
        <taxon>Telluria group</taxon>
        <taxon>Duganella</taxon>
    </lineage>
</organism>
<gene>
    <name evidence="1" type="ORF">KVP70_16365</name>
    <name evidence="2" type="ORF">L1274_004466</name>
</gene>
<evidence type="ECO:0000313" key="2">
    <source>
        <dbReference type="EMBL" id="MCP2010724.1"/>
    </source>
</evidence>
<dbReference type="Proteomes" id="UP001155901">
    <property type="component" value="Unassembled WGS sequence"/>
</dbReference>
<accession>A0AA41L5R8</accession>
<proteinExistence type="predicted"/>
<dbReference type="RefSeq" id="WP_217943280.1">
    <property type="nucleotide sequence ID" value="NZ_JAHTGR010000008.1"/>
</dbReference>
<protein>
    <submittedName>
        <fullName evidence="1">Uncharacterized protein</fullName>
    </submittedName>
</protein>
<dbReference type="EMBL" id="JALJZU010000009">
    <property type="protein sequence ID" value="MCP2010724.1"/>
    <property type="molecule type" value="Genomic_DNA"/>
</dbReference>
<comment type="caution">
    <text evidence="1">The sequence shown here is derived from an EMBL/GenBank/DDBJ whole genome shotgun (WGS) entry which is preliminary data.</text>
</comment>
<dbReference type="Proteomes" id="UP001162889">
    <property type="component" value="Unassembled WGS sequence"/>
</dbReference>
<evidence type="ECO:0000313" key="3">
    <source>
        <dbReference type="Proteomes" id="UP001155901"/>
    </source>
</evidence>
<dbReference type="AlphaFoldDB" id="A0AA41L5R8"/>
<reference evidence="2" key="2">
    <citation type="submission" date="2022-03" db="EMBL/GenBank/DDBJ databases">
        <title>Genome Encyclopedia of Bacteria and Archaea VI: Functional Genomics of Type Strains.</title>
        <authorList>
            <person name="Whitman W."/>
        </authorList>
    </citation>
    <scope>NUCLEOTIDE SEQUENCE</scope>
    <source>
        <strain evidence="2">HSC-15S17</strain>
    </source>
</reference>
<sequence length="115" mass="12260">MNAYFLHLASPGSDGAAAVIAGDNDALLRLRAAIDTALSGGAGAAQFYSSDGESYGMVLMREPDMGNACTTYRNEEAPQRSLRETHQLDQLENFALALRLLRHSGPVEGNPVPQP</sequence>